<evidence type="ECO:0000256" key="4">
    <source>
        <dbReference type="ARBA" id="ARBA00022840"/>
    </source>
</evidence>
<dbReference type="eggNOG" id="COG4988">
    <property type="taxonomic scope" value="Bacteria"/>
</dbReference>
<feature type="transmembrane region" description="Helical" evidence="7">
    <location>
        <begin position="228"/>
        <end position="259"/>
    </location>
</feature>
<dbReference type="CDD" id="cd18584">
    <property type="entry name" value="ABC_6TM_AarD_CydD"/>
    <property type="match status" value="1"/>
</dbReference>
<dbReference type="InterPro" id="IPR003593">
    <property type="entry name" value="AAA+_ATPase"/>
</dbReference>
<evidence type="ECO:0000256" key="1">
    <source>
        <dbReference type="ARBA" id="ARBA00004651"/>
    </source>
</evidence>
<proteinExistence type="predicted"/>
<comment type="subcellular location">
    <subcellularLocation>
        <location evidence="1">Cell membrane</location>
        <topology evidence="1">Multi-pass membrane protein</topology>
    </subcellularLocation>
</comment>
<dbReference type="STRING" id="762983.HMPREF9444_01651"/>
<evidence type="ECO:0000259" key="9">
    <source>
        <dbReference type="PROSITE" id="PS50929"/>
    </source>
</evidence>
<organism evidence="10 11">
    <name type="scientific">Succinatimonas hippei (strain DSM 22608 / JCM 16073 / KCTC 15190 / YIT 12066)</name>
    <dbReference type="NCBI Taxonomy" id="762983"/>
    <lineage>
        <taxon>Bacteria</taxon>
        <taxon>Pseudomonadati</taxon>
        <taxon>Pseudomonadota</taxon>
        <taxon>Gammaproteobacteria</taxon>
        <taxon>Aeromonadales</taxon>
        <taxon>Succinivibrionaceae</taxon>
        <taxon>Succinatimonas</taxon>
    </lineage>
</organism>
<keyword evidence="6 7" id="KW-0472">Membrane</keyword>
<protein>
    <submittedName>
        <fullName evidence="10">Putative thiol reductant ABC exporter, CydD subunit</fullName>
    </submittedName>
</protein>
<evidence type="ECO:0000256" key="5">
    <source>
        <dbReference type="ARBA" id="ARBA00022989"/>
    </source>
</evidence>
<dbReference type="Pfam" id="PF00664">
    <property type="entry name" value="ABC_membrane"/>
    <property type="match status" value="1"/>
</dbReference>
<gene>
    <name evidence="10" type="ORF">HMPREF9444_01651</name>
</gene>
<evidence type="ECO:0000313" key="11">
    <source>
        <dbReference type="Proteomes" id="UP000018458"/>
    </source>
</evidence>
<dbReference type="EMBL" id="AEVO01000111">
    <property type="protein sequence ID" value="EFY06560.1"/>
    <property type="molecule type" value="Genomic_DNA"/>
</dbReference>
<comment type="caution">
    <text evidence="10">The sequence shown here is derived from an EMBL/GenBank/DDBJ whole genome shotgun (WGS) entry which is preliminary data.</text>
</comment>
<dbReference type="Gene3D" id="3.40.50.300">
    <property type="entry name" value="P-loop containing nucleotide triphosphate hydrolases"/>
    <property type="match status" value="1"/>
</dbReference>
<dbReference type="InterPro" id="IPR011527">
    <property type="entry name" value="ABC1_TM_dom"/>
</dbReference>
<keyword evidence="2 7" id="KW-0812">Transmembrane</keyword>
<dbReference type="SMART" id="SM00382">
    <property type="entry name" value="AAA"/>
    <property type="match status" value="1"/>
</dbReference>
<dbReference type="Proteomes" id="UP000018458">
    <property type="component" value="Unassembled WGS sequence"/>
</dbReference>
<evidence type="ECO:0000256" key="6">
    <source>
        <dbReference type="ARBA" id="ARBA00023136"/>
    </source>
</evidence>
<reference evidence="10 11" key="1">
    <citation type="submission" date="2011-01" db="EMBL/GenBank/DDBJ databases">
        <authorList>
            <person name="Weinstock G."/>
            <person name="Sodergren E."/>
            <person name="Clifton S."/>
            <person name="Fulton L."/>
            <person name="Fulton B."/>
            <person name="Courtney L."/>
            <person name="Fronick C."/>
            <person name="Harrison M."/>
            <person name="Strong C."/>
            <person name="Farmer C."/>
            <person name="Delahaunty K."/>
            <person name="Markovic C."/>
            <person name="Hall O."/>
            <person name="Minx P."/>
            <person name="Tomlinson C."/>
            <person name="Mitreva M."/>
            <person name="Hou S."/>
            <person name="Chen J."/>
            <person name="Wollam A."/>
            <person name="Pepin K.H."/>
            <person name="Johnson M."/>
            <person name="Bhonagiri V."/>
            <person name="Zhang X."/>
            <person name="Suruliraj S."/>
            <person name="Warren W."/>
            <person name="Chinwalla A."/>
            <person name="Mardis E.R."/>
            <person name="Wilson R.K."/>
        </authorList>
    </citation>
    <scope>NUCLEOTIDE SEQUENCE [LARGE SCALE GENOMIC DNA]</scope>
    <source>
        <strain evidence="11">DSM 22608 / JCM 16073 / KCTC 15190 / YIT 12066</strain>
    </source>
</reference>
<keyword evidence="4" id="KW-0067">ATP-binding</keyword>
<evidence type="ECO:0000256" key="2">
    <source>
        <dbReference type="ARBA" id="ARBA00022692"/>
    </source>
</evidence>
<dbReference type="SUPFAM" id="SSF90123">
    <property type="entry name" value="ABC transporter transmembrane region"/>
    <property type="match status" value="1"/>
</dbReference>
<dbReference type="InterPro" id="IPR014216">
    <property type="entry name" value="ABC_transptr_CydD"/>
</dbReference>
<evidence type="ECO:0000259" key="8">
    <source>
        <dbReference type="PROSITE" id="PS50893"/>
    </source>
</evidence>
<dbReference type="PANTHER" id="PTHR24221">
    <property type="entry name" value="ATP-BINDING CASSETTE SUB-FAMILY B"/>
    <property type="match status" value="1"/>
</dbReference>
<dbReference type="GO" id="GO:0140359">
    <property type="term" value="F:ABC-type transporter activity"/>
    <property type="evidence" value="ECO:0007669"/>
    <property type="project" value="InterPro"/>
</dbReference>
<dbReference type="SUPFAM" id="SSF52540">
    <property type="entry name" value="P-loop containing nucleoside triphosphate hydrolases"/>
    <property type="match status" value="1"/>
</dbReference>
<evidence type="ECO:0000313" key="10">
    <source>
        <dbReference type="EMBL" id="EFY06560.1"/>
    </source>
</evidence>
<dbReference type="InterPro" id="IPR039421">
    <property type="entry name" value="Type_1_exporter"/>
</dbReference>
<feature type="domain" description="ABC transporter" evidence="8">
    <location>
        <begin position="331"/>
        <end position="540"/>
    </location>
</feature>
<feature type="domain" description="ABC transmembrane type-1" evidence="9">
    <location>
        <begin position="18"/>
        <end position="294"/>
    </location>
</feature>
<dbReference type="InterPro" id="IPR036640">
    <property type="entry name" value="ABC1_TM_sf"/>
</dbReference>
<dbReference type="InterPro" id="IPR003439">
    <property type="entry name" value="ABC_transporter-like_ATP-bd"/>
</dbReference>
<name>E8LLQ3_SUCHY</name>
<evidence type="ECO:0000256" key="3">
    <source>
        <dbReference type="ARBA" id="ARBA00022741"/>
    </source>
</evidence>
<feature type="transmembrane region" description="Helical" evidence="7">
    <location>
        <begin position="123"/>
        <end position="144"/>
    </location>
</feature>
<sequence>MLKSYAAQVKKELLIQSALIALDALLCAAFYALIANAVGNYLFSFDYVKLCYLLSIALAVVAARFIIKTLLCALKSKLHYRIEEAVRRDLIVRIFNENPLSVQLKSSLNTSVINAVSDIVPYFTGYLLSLRAAIIIPAILWGAILSVSPVSAGILLIITPLIPLFMIFIGKGTQKLNDRQWAQISRLNQRFQEAVSQINILKLFNLEKKEVKNIKFMTRRWRLETLNILKVAFLSALALEFFCTVGIAFCAITLGFSVYEKGFDYRYALFVLLCAPEYFLPLRNLGQSYHIKINALAAAKQLAYWFDENNSLEKNSNKPLLLNVTQAPFSFSLNKVTLVYLDGRVGVNNLNLKIKAGKTTALIGASGSGKSSVLRALCGFLKPQDGSIFINDVSYDTFDTKDLVNHIAYIPQQPKLFYGTLFDNFSMGRSDITHERVIDVLVKLNIKDFINNFPGGFCYILGDDGKRVSGGQARIISLIRALLTDKDIFLFDEPTSSLDEELELKVLDGFFNNFPNKTVVIAAHRTNLIKYADEVIAIDGR</sequence>
<dbReference type="InterPro" id="IPR027417">
    <property type="entry name" value="P-loop_NTPase"/>
</dbReference>
<dbReference type="Pfam" id="PF00005">
    <property type="entry name" value="ABC_tran"/>
    <property type="match status" value="1"/>
</dbReference>
<keyword evidence="3" id="KW-0547">Nucleotide-binding</keyword>
<feature type="transmembrane region" description="Helical" evidence="7">
    <location>
        <begin position="12"/>
        <end position="35"/>
    </location>
</feature>
<dbReference type="Gene3D" id="1.20.1560.10">
    <property type="entry name" value="ABC transporter type 1, transmembrane domain"/>
    <property type="match status" value="1"/>
</dbReference>
<evidence type="ECO:0000256" key="7">
    <source>
        <dbReference type="SAM" id="Phobius"/>
    </source>
</evidence>
<dbReference type="GO" id="GO:0042883">
    <property type="term" value="P:cysteine transport"/>
    <property type="evidence" value="ECO:0007669"/>
    <property type="project" value="InterPro"/>
</dbReference>
<keyword evidence="11" id="KW-1185">Reference proteome</keyword>
<dbReference type="GO" id="GO:0005524">
    <property type="term" value="F:ATP binding"/>
    <property type="evidence" value="ECO:0007669"/>
    <property type="project" value="UniProtKB-KW"/>
</dbReference>
<feature type="transmembrane region" description="Helical" evidence="7">
    <location>
        <begin position="150"/>
        <end position="169"/>
    </location>
</feature>
<dbReference type="NCBIfam" id="TIGR02857">
    <property type="entry name" value="CydD"/>
    <property type="match status" value="1"/>
</dbReference>
<accession>E8LLQ3</accession>
<dbReference type="PROSITE" id="PS50893">
    <property type="entry name" value="ABC_TRANSPORTER_2"/>
    <property type="match status" value="1"/>
</dbReference>
<dbReference type="RefSeq" id="WP_009143822.1">
    <property type="nucleotide sequence ID" value="NZ_GL831043.1"/>
</dbReference>
<dbReference type="GO" id="GO:0016887">
    <property type="term" value="F:ATP hydrolysis activity"/>
    <property type="evidence" value="ECO:0007669"/>
    <property type="project" value="InterPro"/>
</dbReference>
<dbReference type="GO" id="GO:0005886">
    <property type="term" value="C:plasma membrane"/>
    <property type="evidence" value="ECO:0007669"/>
    <property type="project" value="UniProtKB-SubCell"/>
</dbReference>
<feature type="transmembrane region" description="Helical" evidence="7">
    <location>
        <begin position="47"/>
        <end position="67"/>
    </location>
</feature>
<dbReference type="PANTHER" id="PTHR24221:SF654">
    <property type="entry name" value="ATP-BINDING CASSETTE SUB-FAMILY B MEMBER 6"/>
    <property type="match status" value="1"/>
</dbReference>
<dbReference type="HOGENOM" id="CLU_000604_84_3_6"/>
<dbReference type="AlphaFoldDB" id="E8LLQ3"/>
<dbReference type="PROSITE" id="PS50929">
    <property type="entry name" value="ABC_TM1F"/>
    <property type="match status" value="1"/>
</dbReference>
<keyword evidence="5 7" id="KW-1133">Transmembrane helix</keyword>